<protein>
    <submittedName>
        <fullName evidence="3">N-acetyltransferase</fullName>
    </submittedName>
</protein>
<name>A0AAW0F0C1_9TRYP</name>
<dbReference type="EMBL" id="JAECZO010000170">
    <property type="protein sequence ID" value="KAK7198717.1"/>
    <property type="molecule type" value="Genomic_DNA"/>
</dbReference>
<proteinExistence type="inferred from homology"/>
<evidence type="ECO:0000313" key="4">
    <source>
        <dbReference type="Proteomes" id="UP001430356"/>
    </source>
</evidence>
<organism evidence="3 4">
    <name type="scientific">Novymonas esmeraldas</name>
    <dbReference type="NCBI Taxonomy" id="1808958"/>
    <lineage>
        <taxon>Eukaryota</taxon>
        <taxon>Discoba</taxon>
        <taxon>Euglenozoa</taxon>
        <taxon>Kinetoplastea</taxon>
        <taxon>Metakinetoplastina</taxon>
        <taxon>Trypanosomatida</taxon>
        <taxon>Trypanosomatidae</taxon>
        <taxon>Novymonas</taxon>
    </lineage>
</organism>
<comment type="caution">
    <text evidence="3">The sequence shown here is derived from an EMBL/GenBank/DDBJ whole genome shotgun (WGS) entry which is preliminary data.</text>
</comment>
<dbReference type="GO" id="GO:0016407">
    <property type="term" value="F:acetyltransferase activity"/>
    <property type="evidence" value="ECO:0007669"/>
    <property type="project" value="InterPro"/>
</dbReference>
<dbReference type="InterPro" id="IPR001447">
    <property type="entry name" value="Arylamine_N-AcTrfase"/>
</dbReference>
<dbReference type="Pfam" id="PF00797">
    <property type="entry name" value="Acetyltransf_2"/>
    <property type="match status" value="1"/>
</dbReference>
<keyword evidence="4" id="KW-1185">Reference proteome</keyword>
<gene>
    <name evidence="3" type="ORF">NESM_000835800</name>
</gene>
<dbReference type="PANTHER" id="PTHR11786:SF0">
    <property type="entry name" value="ARYLAMINE N-ACETYLTRANSFERASE 4-RELATED"/>
    <property type="match status" value="1"/>
</dbReference>
<dbReference type="AlphaFoldDB" id="A0AAW0F0C1"/>
<keyword evidence="2" id="KW-0808">Transferase</keyword>
<dbReference type="Proteomes" id="UP001430356">
    <property type="component" value="Unassembled WGS sequence"/>
</dbReference>
<evidence type="ECO:0000313" key="3">
    <source>
        <dbReference type="EMBL" id="KAK7198717.1"/>
    </source>
</evidence>
<reference evidence="3 4" key="1">
    <citation type="journal article" date="2021" name="MBio">
        <title>A New Model Trypanosomatid, Novymonas esmeraldas: Genomic Perception of Its 'Candidatus Pandoraea novymonadis' Endosymbiont.</title>
        <authorList>
            <person name="Zakharova A."/>
            <person name="Saura A."/>
            <person name="Butenko A."/>
            <person name="Podesvova L."/>
            <person name="Warmusova S."/>
            <person name="Kostygov A.Y."/>
            <person name="Nenarokova A."/>
            <person name="Lukes J."/>
            <person name="Opperdoes F.R."/>
            <person name="Yurchenko V."/>
        </authorList>
    </citation>
    <scope>NUCLEOTIDE SEQUENCE [LARGE SCALE GENOMIC DNA]</scope>
    <source>
        <strain evidence="3 4">E262AT.01</strain>
    </source>
</reference>
<dbReference type="SUPFAM" id="SSF54001">
    <property type="entry name" value="Cysteine proteinases"/>
    <property type="match status" value="1"/>
</dbReference>
<evidence type="ECO:0000256" key="2">
    <source>
        <dbReference type="RuleBase" id="RU003452"/>
    </source>
</evidence>
<accession>A0AAW0F0C1</accession>
<dbReference type="Gene3D" id="3.30.2140.20">
    <property type="match status" value="1"/>
</dbReference>
<dbReference type="PRINTS" id="PR01543">
    <property type="entry name" value="ANATRNSFRASE"/>
</dbReference>
<dbReference type="InterPro" id="IPR038765">
    <property type="entry name" value="Papain-like_cys_pep_sf"/>
</dbReference>
<dbReference type="PANTHER" id="PTHR11786">
    <property type="entry name" value="N-HYDROXYARYLAMINE O-ACETYLTRANSFERASE"/>
    <property type="match status" value="1"/>
</dbReference>
<evidence type="ECO:0000256" key="1">
    <source>
        <dbReference type="ARBA" id="ARBA00006547"/>
    </source>
</evidence>
<dbReference type="InterPro" id="IPR053710">
    <property type="entry name" value="Arylamine_NAT_domain_sf"/>
</dbReference>
<sequence>MAHCPFPRQAYYERIGAATTLLPLLPRLAAGHAPLQFLQQLILAHVSSIAFETTDVLLGLTVSLAPQDIYRKLIHAGRGGYCFEHNTLLYEALRDAGFRDVRRLSGRVTFESMDAALGRTHLVNLITLPPRDDRSDPATPPSQWLVDVGFGGGLPGGPLLLSCTEPQRTPVGVLRVVQRDAAPELTGGWTEYAVQLQTSSKQWREMYHFDLQPQLPRDTYMQNYLINNSSIFCNALNASRVEGGWATVAAGDAQPNFVPRGTYVAAAQDTCAVSTKPSRILDDALPLTDRLAPLEPTESHPGTPGELYDWLVEHLHIDFAQTRLPEYTVTRDQFIAAAHARLAVFGGGTFKRPGHL</sequence>
<comment type="similarity">
    <text evidence="1 2">Belongs to the arylamine N-acetyltransferase family.</text>
</comment>
<keyword evidence="2" id="KW-0012">Acyltransferase</keyword>